<dbReference type="AlphaFoldDB" id="A0A7R9C0E4"/>
<keyword evidence="3 8" id="KW-0812">Transmembrane</keyword>
<accession>A0A7R9C0E4</accession>
<gene>
    <name evidence="10" type="ORF">NMOB1V02_LOCUS12463</name>
</gene>
<evidence type="ECO:0000259" key="9">
    <source>
        <dbReference type="Pfam" id="PF07885"/>
    </source>
</evidence>
<keyword evidence="5" id="KW-0406">Ion transport</keyword>
<evidence type="ECO:0000313" key="11">
    <source>
        <dbReference type="Proteomes" id="UP000678499"/>
    </source>
</evidence>
<keyword evidence="7" id="KW-0407">Ion channel</keyword>
<organism evidence="10">
    <name type="scientific">Notodromas monacha</name>
    <dbReference type="NCBI Taxonomy" id="399045"/>
    <lineage>
        <taxon>Eukaryota</taxon>
        <taxon>Metazoa</taxon>
        <taxon>Ecdysozoa</taxon>
        <taxon>Arthropoda</taxon>
        <taxon>Crustacea</taxon>
        <taxon>Oligostraca</taxon>
        <taxon>Ostracoda</taxon>
        <taxon>Podocopa</taxon>
        <taxon>Podocopida</taxon>
        <taxon>Cypridocopina</taxon>
        <taxon>Cypridoidea</taxon>
        <taxon>Cyprididae</taxon>
        <taxon>Notodromas</taxon>
    </lineage>
</organism>
<keyword evidence="4 8" id="KW-1133">Transmembrane helix</keyword>
<feature type="transmembrane region" description="Helical" evidence="8">
    <location>
        <begin position="161"/>
        <end position="181"/>
    </location>
</feature>
<keyword evidence="6 8" id="KW-0472">Membrane</keyword>
<dbReference type="EMBL" id="OA892218">
    <property type="protein sequence ID" value="CAD7284859.1"/>
    <property type="molecule type" value="Genomic_DNA"/>
</dbReference>
<dbReference type="GO" id="GO:0005886">
    <property type="term" value="C:plasma membrane"/>
    <property type="evidence" value="ECO:0007669"/>
    <property type="project" value="TreeGrafter"/>
</dbReference>
<dbReference type="EMBL" id="CAJPEX010010181">
    <property type="protein sequence ID" value="CAG0925011.1"/>
    <property type="molecule type" value="Genomic_DNA"/>
</dbReference>
<dbReference type="GO" id="GO:0015271">
    <property type="term" value="F:outward rectifier potassium channel activity"/>
    <property type="evidence" value="ECO:0007669"/>
    <property type="project" value="TreeGrafter"/>
</dbReference>
<dbReference type="InterPro" id="IPR013099">
    <property type="entry name" value="K_chnl_dom"/>
</dbReference>
<evidence type="ECO:0000256" key="7">
    <source>
        <dbReference type="ARBA" id="ARBA00023303"/>
    </source>
</evidence>
<dbReference type="PANTHER" id="PTHR11003">
    <property type="entry name" value="POTASSIUM CHANNEL, SUBFAMILY K"/>
    <property type="match status" value="1"/>
</dbReference>
<keyword evidence="2" id="KW-0813">Transport</keyword>
<reference evidence="10" key="1">
    <citation type="submission" date="2020-11" db="EMBL/GenBank/DDBJ databases">
        <authorList>
            <person name="Tran Van P."/>
        </authorList>
    </citation>
    <scope>NUCLEOTIDE SEQUENCE</scope>
</reference>
<dbReference type="Pfam" id="PF07885">
    <property type="entry name" value="Ion_trans_2"/>
    <property type="match status" value="1"/>
</dbReference>
<evidence type="ECO:0000313" key="10">
    <source>
        <dbReference type="EMBL" id="CAD7284859.1"/>
    </source>
</evidence>
<dbReference type="InterPro" id="IPR003280">
    <property type="entry name" value="2pore_dom_K_chnl"/>
</dbReference>
<evidence type="ECO:0000256" key="8">
    <source>
        <dbReference type="SAM" id="Phobius"/>
    </source>
</evidence>
<protein>
    <recommendedName>
        <fullName evidence="9">Potassium channel domain-containing protein</fullName>
    </recommendedName>
</protein>
<evidence type="ECO:0000256" key="6">
    <source>
        <dbReference type="ARBA" id="ARBA00023136"/>
    </source>
</evidence>
<evidence type="ECO:0000256" key="5">
    <source>
        <dbReference type="ARBA" id="ARBA00023065"/>
    </source>
</evidence>
<dbReference type="PANTHER" id="PTHR11003:SF335">
    <property type="entry name" value="POTASSIUM CHANNEL DOMAIN-CONTAINING PROTEIN"/>
    <property type="match status" value="1"/>
</dbReference>
<evidence type="ECO:0000256" key="4">
    <source>
        <dbReference type="ARBA" id="ARBA00022989"/>
    </source>
</evidence>
<evidence type="ECO:0000256" key="1">
    <source>
        <dbReference type="ARBA" id="ARBA00004141"/>
    </source>
</evidence>
<keyword evidence="11" id="KW-1185">Reference proteome</keyword>
<dbReference type="Gene3D" id="1.10.287.70">
    <property type="match status" value="1"/>
</dbReference>
<dbReference type="GO" id="GO:0022841">
    <property type="term" value="F:potassium ion leak channel activity"/>
    <property type="evidence" value="ECO:0007669"/>
    <property type="project" value="TreeGrafter"/>
</dbReference>
<feature type="transmembrane region" description="Helical" evidence="8">
    <location>
        <begin position="30"/>
        <end position="51"/>
    </location>
</feature>
<feature type="domain" description="Potassium channel" evidence="9">
    <location>
        <begin position="121"/>
        <end position="189"/>
    </location>
</feature>
<proteinExistence type="predicted"/>
<comment type="subcellular location">
    <subcellularLocation>
        <location evidence="1">Membrane</location>
        <topology evidence="1">Multi-pass membrane protein</topology>
    </subcellularLocation>
</comment>
<name>A0A7R9C0E4_9CRUS</name>
<dbReference type="SUPFAM" id="SSF81324">
    <property type="entry name" value="Voltage-gated potassium channels"/>
    <property type="match status" value="1"/>
</dbReference>
<dbReference type="OrthoDB" id="6331702at2759"/>
<feature type="non-terminal residue" evidence="10">
    <location>
        <position position="238"/>
    </location>
</feature>
<evidence type="ECO:0000256" key="3">
    <source>
        <dbReference type="ARBA" id="ARBA00022692"/>
    </source>
</evidence>
<dbReference type="Proteomes" id="UP000678499">
    <property type="component" value="Unassembled WGS sequence"/>
</dbReference>
<sequence length="238" mass="26891">VKEATTKSLSIPQRILLWLSDTVSSASSKWFTHILLMLSLFLYAAFGGFIFKVGDMNILNHCPSTLEGPHEENTKIDVEQTQDRVLTELWRQAGASSSVQEFKNNSLGQLEILQQVLYLAYDQGITKGFGKRSWTFWGSTFYSGTIITTIGYGHIAPVTSLGRIVTIIYALFGIPILLMSLADFGKLFTRMVKAGLAFFRRLYYTGTCKRARRTAPLKKKVTRNERHSFLESRNDSSR</sequence>
<evidence type="ECO:0000256" key="2">
    <source>
        <dbReference type="ARBA" id="ARBA00022448"/>
    </source>
</evidence>
<dbReference type="GO" id="GO:0030322">
    <property type="term" value="P:stabilization of membrane potential"/>
    <property type="evidence" value="ECO:0007669"/>
    <property type="project" value="TreeGrafter"/>
</dbReference>
<feature type="transmembrane region" description="Helical" evidence="8">
    <location>
        <begin position="134"/>
        <end position="155"/>
    </location>
</feature>